<evidence type="ECO:0000313" key="8">
    <source>
        <dbReference type="Proteomes" id="UP000694553"/>
    </source>
</evidence>
<dbReference type="FunFam" id="3.30.160.60:FF:000690">
    <property type="entry name" value="Zinc finger protein 354C"/>
    <property type="match status" value="1"/>
</dbReference>
<sequence length="189" mass="21395">MGCEGQGAEDGAQGGQIPAAEPGGRGRFERLHGAGIQRGGKAPEIPQEEGLETQPRVGRRCSQRSECTLIQHQRFHTGKGPYECGECEKSFVTISNLRIHQRIHTGERPYECPECGKRFHTSSTLLLHQRIHTDERPFRCPDCRKGFKQNSHLVTHWQIHTGERPYECPQCGKSFSQSSNLTQHQRRHC</sequence>
<dbReference type="PANTHER" id="PTHR23226">
    <property type="entry name" value="ZINC FINGER AND SCAN DOMAIN-CONTAINING"/>
    <property type="match status" value="1"/>
</dbReference>
<dbReference type="SUPFAM" id="SSF57667">
    <property type="entry name" value="beta-beta-alpha zinc fingers"/>
    <property type="match status" value="3"/>
</dbReference>
<evidence type="ECO:0000256" key="5">
    <source>
        <dbReference type="ARBA" id="ARBA00022833"/>
    </source>
</evidence>
<keyword evidence="6" id="KW-0539">Nucleus</keyword>
<evidence type="ECO:0000313" key="7">
    <source>
        <dbReference type="Ensembl" id="ENSCMUP00000033633.1"/>
    </source>
</evidence>
<dbReference type="Pfam" id="PF13465">
    <property type="entry name" value="zf-H2C2_2"/>
    <property type="match status" value="1"/>
</dbReference>
<dbReference type="InterPro" id="IPR013087">
    <property type="entry name" value="Znf_C2H2_type"/>
</dbReference>
<dbReference type="Proteomes" id="UP000694553">
    <property type="component" value="Unassembled WGS sequence"/>
</dbReference>
<evidence type="ECO:0000256" key="2">
    <source>
        <dbReference type="ARBA" id="ARBA00022723"/>
    </source>
</evidence>
<dbReference type="GO" id="GO:0000981">
    <property type="term" value="F:DNA-binding transcription factor activity, RNA polymerase II-specific"/>
    <property type="evidence" value="ECO:0007669"/>
    <property type="project" value="TreeGrafter"/>
</dbReference>
<keyword evidence="3" id="KW-0677">Repeat</keyword>
<dbReference type="PANTHER" id="PTHR23226:SF432">
    <property type="entry name" value="ZINC FINGER PROTEIN 418"/>
    <property type="match status" value="1"/>
</dbReference>
<comment type="subcellular location">
    <subcellularLocation>
        <location evidence="1">Nucleus</location>
    </subcellularLocation>
</comment>
<keyword evidence="5" id="KW-0862">Zinc</keyword>
<dbReference type="InterPro" id="IPR036236">
    <property type="entry name" value="Znf_C2H2_sf"/>
</dbReference>
<dbReference type="Pfam" id="PF00096">
    <property type="entry name" value="zf-C2H2"/>
    <property type="match status" value="2"/>
</dbReference>
<dbReference type="AlphaFoldDB" id="A0A8U7NRB4"/>
<dbReference type="FunFam" id="3.30.160.60:FF:002004">
    <property type="entry name" value="Zinc finger protein 473"/>
    <property type="match status" value="1"/>
</dbReference>
<keyword evidence="4" id="KW-0863">Zinc-finger</keyword>
<keyword evidence="2" id="KW-0479">Metal-binding</keyword>
<dbReference type="GO" id="GO:0000978">
    <property type="term" value="F:RNA polymerase II cis-regulatory region sequence-specific DNA binding"/>
    <property type="evidence" value="ECO:0007669"/>
    <property type="project" value="TreeGrafter"/>
</dbReference>
<organism evidence="7 8">
    <name type="scientific">Corvus moneduloides</name>
    <name type="common">New Caledonian crow</name>
    <dbReference type="NCBI Taxonomy" id="1196302"/>
    <lineage>
        <taxon>Eukaryota</taxon>
        <taxon>Metazoa</taxon>
        <taxon>Chordata</taxon>
        <taxon>Craniata</taxon>
        <taxon>Vertebrata</taxon>
        <taxon>Euteleostomi</taxon>
        <taxon>Archelosauria</taxon>
        <taxon>Archosauria</taxon>
        <taxon>Dinosauria</taxon>
        <taxon>Saurischia</taxon>
        <taxon>Theropoda</taxon>
        <taxon>Coelurosauria</taxon>
        <taxon>Aves</taxon>
        <taxon>Neognathae</taxon>
        <taxon>Neoaves</taxon>
        <taxon>Telluraves</taxon>
        <taxon>Australaves</taxon>
        <taxon>Passeriformes</taxon>
        <taxon>Corvoidea</taxon>
        <taxon>Corvidae</taxon>
        <taxon>Corvus</taxon>
    </lineage>
</organism>
<accession>A0A8U7NRB4</accession>
<dbReference type="PROSITE" id="PS50157">
    <property type="entry name" value="ZINC_FINGER_C2H2_2"/>
    <property type="match status" value="4"/>
</dbReference>
<dbReference type="FunFam" id="3.30.160.60:FF:002343">
    <property type="entry name" value="Zinc finger protein 33A"/>
    <property type="match status" value="2"/>
</dbReference>
<dbReference type="PROSITE" id="PS00028">
    <property type="entry name" value="ZINC_FINGER_C2H2_1"/>
    <property type="match status" value="4"/>
</dbReference>
<proteinExistence type="predicted"/>
<dbReference type="GO" id="GO:0008270">
    <property type="term" value="F:zinc ion binding"/>
    <property type="evidence" value="ECO:0007669"/>
    <property type="project" value="UniProtKB-KW"/>
</dbReference>
<evidence type="ECO:0000256" key="1">
    <source>
        <dbReference type="ARBA" id="ARBA00004123"/>
    </source>
</evidence>
<reference evidence="7" key="3">
    <citation type="submission" date="2025-09" db="UniProtKB">
        <authorList>
            <consortium name="Ensembl"/>
        </authorList>
    </citation>
    <scope>IDENTIFICATION</scope>
</reference>
<evidence type="ECO:0000256" key="4">
    <source>
        <dbReference type="ARBA" id="ARBA00022771"/>
    </source>
</evidence>
<dbReference type="Ensembl" id="ENSCMUT00000031324.1">
    <property type="protein sequence ID" value="ENSCMUP00000033633.1"/>
    <property type="gene ID" value="ENSCMUG00000017423.1"/>
</dbReference>
<name>A0A8U7NRB4_CORMO</name>
<dbReference type="SMART" id="SM00355">
    <property type="entry name" value="ZnF_C2H2"/>
    <property type="match status" value="4"/>
</dbReference>
<evidence type="ECO:0000256" key="3">
    <source>
        <dbReference type="ARBA" id="ARBA00022737"/>
    </source>
</evidence>
<reference evidence="7" key="2">
    <citation type="submission" date="2025-08" db="UniProtKB">
        <authorList>
            <consortium name="Ensembl"/>
        </authorList>
    </citation>
    <scope>IDENTIFICATION</scope>
</reference>
<keyword evidence="8" id="KW-1185">Reference proteome</keyword>
<dbReference type="Gene3D" id="3.30.160.60">
    <property type="entry name" value="Classic Zinc Finger"/>
    <property type="match status" value="4"/>
</dbReference>
<evidence type="ECO:0000256" key="6">
    <source>
        <dbReference type="ARBA" id="ARBA00023242"/>
    </source>
</evidence>
<protein>
    <submittedName>
        <fullName evidence="7">Uncharacterized protein</fullName>
    </submittedName>
</protein>
<dbReference type="OMA" id="CSQRSEC"/>
<reference evidence="8" key="1">
    <citation type="submission" date="2019-10" db="EMBL/GenBank/DDBJ databases">
        <title>Corvus moneduloides (New Caledonian crow) genome, bCorMon1, primary haplotype.</title>
        <authorList>
            <person name="Rutz C."/>
            <person name="Fungtammasan C."/>
            <person name="Mountcastle J."/>
            <person name="Formenti G."/>
            <person name="Chow W."/>
            <person name="Howe K."/>
            <person name="Steele M.P."/>
            <person name="Fernandes J."/>
            <person name="Gilbert M.T.P."/>
            <person name="Fedrigo O."/>
            <person name="Jarvis E.D."/>
            <person name="Gemmell N."/>
        </authorList>
    </citation>
    <scope>NUCLEOTIDE SEQUENCE [LARGE SCALE GENOMIC DNA]</scope>
</reference>
<dbReference type="GO" id="GO:0005634">
    <property type="term" value="C:nucleus"/>
    <property type="evidence" value="ECO:0007669"/>
    <property type="project" value="UniProtKB-SubCell"/>
</dbReference>